<comment type="similarity">
    <text evidence="8">Belongs to the exbB/tolQ family.</text>
</comment>
<dbReference type="InterPro" id="IPR002898">
    <property type="entry name" value="MotA_ExbB_proton_chnl"/>
</dbReference>
<dbReference type="EMBL" id="PNCL01000015">
    <property type="protein sequence ID" value="TMP61705.1"/>
    <property type="molecule type" value="Genomic_DNA"/>
</dbReference>
<evidence type="ECO:0000313" key="13">
    <source>
        <dbReference type="Proteomes" id="UP000305730"/>
    </source>
</evidence>
<organism evidence="12 14">
    <name type="scientific">Pseudoalteromonas citrea</name>
    <dbReference type="NCBI Taxonomy" id="43655"/>
    <lineage>
        <taxon>Bacteria</taxon>
        <taxon>Pseudomonadati</taxon>
        <taxon>Pseudomonadota</taxon>
        <taxon>Gammaproteobacteria</taxon>
        <taxon>Alteromonadales</taxon>
        <taxon>Pseudoalteromonadaceae</taxon>
        <taxon>Pseudoalteromonas</taxon>
    </lineage>
</organism>
<dbReference type="GO" id="GO:0017038">
    <property type="term" value="P:protein import"/>
    <property type="evidence" value="ECO:0007669"/>
    <property type="project" value="TreeGrafter"/>
</dbReference>
<keyword evidence="2 8" id="KW-0813">Transport</keyword>
<proteinExistence type="inferred from homology"/>
<evidence type="ECO:0000256" key="1">
    <source>
        <dbReference type="ARBA" id="ARBA00004651"/>
    </source>
</evidence>
<feature type="transmembrane region" description="Helical" evidence="9">
    <location>
        <begin position="12"/>
        <end position="29"/>
    </location>
</feature>
<keyword evidence="4 9" id="KW-0812">Transmembrane</keyword>
<dbReference type="InterPro" id="IPR050790">
    <property type="entry name" value="ExbB/TolQ_transport"/>
</dbReference>
<evidence type="ECO:0000256" key="3">
    <source>
        <dbReference type="ARBA" id="ARBA00022475"/>
    </source>
</evidence>
<evidence type="ECO:0000313" key="11">
    <source>
        <dbReference type="EMBL" id="TMP43164.1"/>
    </source>
</evidence>
<dbReference type="PANTHER" id="PTHR30625:SF15">
    <property type="entry name" value="BIOPOLYMER TRANSPORT PROTEIN EXBB"/>
    <property type="match status" value="1"/>
</dbReference>
<dbReference type="OrthoDB" id="4045at2"/>
<evidence type="ECO:0000256" key="4">
    <source>
        <dbReference type="ARBA" id="ARBA00022692"/>
    </source>
</evidence>
<name>A0A5S3XTI2_9GAMM</name>
<reference evidence="12" key="3">
    <citation type="submission" date="2019-09" db="EMBL/GenBank/DDBJ databases">
        <title>Co-occurence of chitin degradation, pigmentation and bioactivity in marine Pseudoalteromonas.</title>
        <authorList>
            <person name="Sonnenschein E.C."/>
            <person name="Bech P.K."/>
        </authorList>
    </citation>
    <scope>NUCLEOTIDE SEQUENCE</scope>
    <source>
        <strain evidence="12">S2231</strain>
        <strain evidence="11">S2233</strain>
    </source>
</reference>
<feature type="transmembrane region" description="Helical" evidence="9">
    <location>
        <begin position="92"/>
        <end position="114"/>
    </location>
</feature>
<comment type="caution">
    <text evidence="12">The sequence shown here is derived from an EMBL/GenBank/DDBJ whole genome shotgun (WGS) entry which is preliminary data.</text>
</comment>
<reference evidence="13 14" key="1">
    <citation type="submission" date="2017-12" db="EMBL/GenBank/DDBJ databases">
        <authorList>
            <person name="Paulsen S."/>
            <person name="Gram L.K."/>
        </authorList>
    </citation>
    <scope>NUCLEOTIDE SEQUENCE [LARGE SCALE GENOMIC DNA]</scope>
    <source>
        <strain evidence="12 14">S2231</strain>
        <strain evidence="11 13">S2233</strain>
    </source>
</reference>
<evidence type="ECO:0000256" key="5">
    <source>
        <dbReference type="ARBA" id="ARBA00022927"/>
    </source>
</evidence>
<evidence type="ECO:0000256" key="9">
    <source>
        <dbReference type="SAM" id="Phobius"/>
    </source>
</evidence>
<feature type="domain" description="MotA/TolQ/ExbB proton channel" evidence="10">
    <location>
        <begin position="51"/>
        <end position="122"/>
    </location>
</feature>
<keyword evidence="6 9" id="KW-1133">Transmembrane helix</keyword>
<sequence>MQSFDIQLFDNPIIIILLAVATFTLCILLDQLFTLHLTHDWKRKTKNWHLPLTTIIASLPLLGLLGTINGLLSTFNFMSINNGISQQEVMSGGISDALITTQLGLVLAVPCLILKQIIISRYIRSEVKRS</sequence>
<evidence type="ECO:0000313" key="12">
    <source>
        <dbReference type="EMBL" id="TMP61705.1"/>
    </source>
</evidence>
<keyword evidence="13" id="KW-1185">Reference proteome</keyword>
<dbReference type="Proteomes" id="UP000305730">
    <property type="component" value="Unassembled WGS sequence"/>
</dbReference>
<dbReference type="RefSeq" id="WP_138596844.1">
    <property type="nucleotide sequence ID" value="NZ_PNCK01000032.1"/>
</dbReference>
<feature type="transmembrane region" description="Helical" evidence="9">
    <location>
        <begin position="50"/>
        <end position="72"/>
    </location>
</feature>
<protein>
    <submittedName>
        <fullName evidence="12">Transporter</fullName>
    </submittedName>
</protein>
<evidence type="ECO:0000256" key="2">
    <source>
        <dbReference type="ARBA" id="ARBA00022448"/>
    </source>
</evidence>
<evidence type="ECO:0000256" key="8">
    <source>
        <dbReference type="RuleBase" id="RU004057"/>
    </source>
</evidence>
<evidence type="ECO:0000313" key="14">
    <source>
        <dbReference type="Proteomes" id="UP000307706"/>
    </source>
</evidence>
<reference evidence="13 14" key="2">
    <citation type="submission" date="2019-06" db="EMBL/GenBank/DDBJ databases">
        <title>Co-occurence of chitin degradation, pigmentation and bioactivity in marine Pseudoalteromonas.</title>
        <authorList>
            <person name="Sonnenschein E.C."/>
            <person name="Bech P.K."/>
        </authorList>
    </citation>
    <scope>NUCLEOTIDE SEQUENCE [LARGE SCALE GENOMIC DNA]</scope>
    <source>
        <strain evidence="14">S2231</strain>
        <strain evidence="13">S2233</strain>
    </source>
</reference>
<accession>A0A5S3XTI2</accession>
<evidence type="ECO:0000256" key="6">
    <source>
        <dbReference type="ARBA" id="ARBA00022989"/>
    </source>
</evidence>
<dbReference type="Proteomes" id="UP000307706">
    <property type="component" value="Unassembled WGS sequence"/>
</dbReference>
<dbReference type="EMBL" id="PNCK01000032">
    <property type="protein sequence ID" value="TMP43164.1"/>
    <property type="molecule type" value="Genomic_DNA"/>
</dbReference>
<evidence type="ECO:0000259" key="10">
    <source>
        <dbReference type="Pfam" id="PF01618"/>
    </source>
</evidence>
<gene>
    <name evidence="12" type="ORF">CWB96_03410</name>
    <name evidence="11" type="ORF">CWB97_09795</name>
</gene>
<dbReference type="Pfam" id="PF01618">
    <property type="entry name" value="MotA_ExbB"/>
    <property type="match status" value="1"/>
</dbReference>
<evidence type="ECO:0000256" key="7">
    <source>
        <dbReference type="ARBA" id="ARBA00023136"/>
    </source>
</evidence>
<comment type="subcellular location">
    <subcellularLocation>
        <location evidence="1">Cell membrane</location>
        <topology evidence="1">Multi-pass membrane protein</topology>
    </subcellularLocation>
    <subcellularLocation>
        <location evidence="8">Membrane</location>
        <topology evidence="8">Multi-pass membrane protein</topology>
    </subcellularLocation>
</comment>
<dbReference type="AlphaFoldDB" id="A0A5S3XTI2"/>
<dbReference type="PANTHER" id="PTHR30625">
    <property type="entry name" value="PROTEIN TOLQ"/>
    <property type="match status" value="1"/>
</dbReference>
<keyword evidence="5 8" id="KW-0653">Protein transport</keyword>
<keyword evidence="7 9" id="KW-0472">Membrane</keyword>
<keyword evidence="3" id="KW-1003">Cell membrane</keyword>
<dbReference type="GO" id="GO:0005886">
    <property type="term" value="C:plasma membrane"/>
    <property type="evidence" value="ECO:0007669"/>
    <property type="project" value="UniProtKB-SubCell"/>
</dbReference>